<dbReference type="Gene3D" id="3.30.70.100">
    <property type="match status" value="1"/>
</dbReference>
<dbReference type="PANTHER" id="PTHR35446:SF2">
    <property type="entry name" value="CARBOXYMUCONOLACTONE DECARBOXYLASE-LIKE DOMAIN-CONTAINING PROTEIN"/>
    <property type="match status" value="1"/>
</dbReference>
<keyword evidence="2" id="KW-0560">Oxidoreductase</keyword>
<organism evidence="2 3">
    <name type="scientific">Nonomuraea cypriaca</name>
    <dbReference type="NCBI Taxonomy" id="1187855"/>
    <lineage>
        <taxon>Bacteria</taxon>
        <taxon>Bacillati</taxon>
        <taxon>Actinomycetota</taxon>
        <taxon>Actinomycetes</taxon>
        <taxon>Streptosporangiales</taxon>
        <taxon>Streptosporangiaceae</taxon>
        <taxon>Nonomuraea</taxon>
    </lineage>
</organism>
<dbReference type="Proteomes" id="UP000605361">
    <property type="component" value="Unassembled WGS sequence"/>
</dbReference>
<feature type="domain" description="ABM" evidence="1">
    <location>
        <begin position="11"/>
        <end position="102"/>
    </location>
</feature>
<evidence type="ECO:0000259" key="1">
    <source>
        <dbReference type="PROSITE" id="PS51725"/>
    </source>
</evidence>
<dbReference type="PROSITE" id="PS51725">
    <property type="entry name" value="ABM"/>
    <property type="match status" value="1"/>
</dbReference>
<sequence length="301" mass="31823">MAPIVPDREVVTLINVFTVAPDNQQQLVDLLIRATEDVMSKQPGYRAAHIHRSLDGTKVANYAQWRSREDVESLAGNPDAAAHMGRVRALATFEPVVYDVVFSHTSAAQGQAASTPDQARKPHIAIPDGLPGVAGLAAVKPGLAAKLGAFTHELMRGGSPLTPGEREVIAAFVSVRNDTYFCAHAHTAAAAQLVDGGTDTVHAVIDDPASAPVSTKLRALLRIADKVRRSGLEVTTDDIDQARAAGADDADIHDAVLVAATFCLYNRYVDGLAAITPDSPAVYDQIGGHLARNGYSPEKAL</sequence>
<dbReference type="GO" id="GO:0051920">
    <property type="term" value="F:peroxiredoxin activity"/>
    <property type="evidence" value="ECO:0007669"/>
    <property type="project" value="InterPro"/>
</dbReference>
<proteinExistence type="predicted"/>
<dbReference type="PANTHER" id="PTHR35446">
    <property type="entry name" value="SI:CH211-175M2.5"/>
    <property type="match status" value="1"/>
</dbReference>
<accession>A0A931AJ22</accession>
<dbReference type="Pfam" id="PF02627">
    <property type="entry name" value="CMD"/>
    <property type="match status" value="1"/>
</dbReference>
<dbReference type="Gene3D" id="1.20.1290.10">
    <property type="entry name" value="AhpD-like"/>
    <property type="match status" value="1"/>
</dbReference>
<dbReference type="InterPro" id="IPR003779">
    <property type="entry name" value="CMD-like"/>
</dbReference>
<dbReference type="InterPro" id="IPR029032">
    <property type="entry name" value="AhpD-like"/>
</dbReference>
<keyword evidence="2" id="KW-0503">Monooxygenase</keyword>
<comment type="caution">
    <text evidence="2">The sequence shown here is derived from an EMBL/GenBank/DDBJ whole genome shotgun (WGS) entry which is preliminary data.</text>
</comment>
<name>A0A931AJ22_9ACTN</name>
<dbReference type="SUPFAM" id="SSF54909">
    <property type="entry name" value="Dimeric alpha+beta barrel"/>
    <property type="match status" value="1"/>
</dbReference>
<gene>
    <name evidence="2" type="ORF">ITP53_40745</name>
</gene>
<dbReference type="RefSeq" id="WP_195900810.1">
    <property type="nucleotide sequence ID" value="NZ_JADOGI010000182.1"/>
</dbReference>
<keyword evidence="3" id="KW-1185">Reference proteome</keyword>
<evidence type="ECO:0000313" key="2">
    <source>
        <dbReference type="EMBL" id="MBF8191904.1"/>
    </source>
</evidence>
<dbReference type="Pfam" id="PF03992">
    <property type="entry name" value="ABM"/>
    <property type="match status" value="1"/>
</dbReference>
<dbReference type="SUPFAM" id="SSF69118">
    <property type="entry name" value="AhpD-like"/>
    <property type="match status" value="1"/>
</dbReference>
<reference evidence="2" key="1">
    <citation type="submission" date="2020-11" db="EMBL/GenBank/DDBJ databases">
        <title>Whole-genome analyses of Nonomuraea sp. K274.</title>
        <authorList>
            <person name="Veyisoglu A."/>
        </authorList>
    </citation>
    <scope>NUCLEOTIDE SEQUENCE</scope>
    <source>
        <strain evidence="2">K274</strain>
    </source>
</reference>
<evidence type="ECO:0000313" key="3">
    <source>
        <dbReference type="Proteomes" id="UP000605361"/>
    </source>
</evidence>
<protein>
    <submittedName>
        <fullName evidence="2">Antibiotic biosynthesis monooxygenase</fullName>
    </submittedName>
</protein>
<dbReference type="InterPro" id="IPR007138">
    <property type="entry name" value="ABM_dom"/>
</dbReference>
<dbReference type="EMBL" id="JADOGI010000182">
    <property type="protein sequence ID" value="MBF8191904.1"/>
    <property type="molecule type" value="Genomic_DNA"/>
</dbReference>
<dbReference type="InterPro" id="IPR011008">
    <property type="entry name" value="Dimeric_a/b-barrel"/>
</dbReference>
<dbReference type="GO" id="GO:0004497">
    <property type="term" value="F:monooxygenase activity"/>
    <property type="evidence" value="ECO:0007669"/>
    <property type="project" value="UniProtKB-KW"/>
</dbReference>
<dbReference type="AlphaFoldDB" id="A0A931AJ22"/>